<dbReference type="InterPro" id="IPR057666">
    <property type="entry name" value="DrpA_SLOG"/>
</dbReference>
<dbReference type="PANTHER" id="PTHR43022">
    <property type="entry name" value="PROTEIN SMF"/>
    <property type="match status" value="1"/>
</dbReference>
<name>A0A9E2NUU0_9LACO</name>
<dbReference type="InterPro" id="IPR003488">
    <property type="entry name" value="DprA"/>
</dbReference>
<reference evidence="3" key="2">
    <citation type="submission" date="2021-04" db="EMBL/GenBank/DDBJ databases">
        <authorList>
            <person name="Gilroy R."/>
        </authorList>
    </citation>
    <scope>NUCLEOTIDE SEQUENCE</scope>
    <source>
        <strain evidence="3">876</strain>
    </source>
</reference>
<dbReference type="PANTHER" id="PTHR43022:SF1">
    <property type="entry name" value="PROTEIN SMF"/>
    <property type="match status" value="1"/>
</dbReference>
<dbReference type="AlphaFoldDB" id="A0A9E2NUU0"/>
<evidence type="ECO:0000313" key="3">
    <source>
        <dbReference type="EMBL" id="MBU3829608.1"/>
    </source>
</evidence>
<dbReference type="GO" id="GO:0009294">
    <property type="term" value="P:DNA-mediated transformation"/>
    <property type="evidence" value="ECO:0007669"/>
    <property type="project" value="InterPro"/>
</dbReference>
<accession>A0A9E2NUU0</accession>
<protein>
    <submittedName>
        <fullName evidence="3">DNA-processing protein DprA</fullName>
    </submittedName>
</protein>
<evidence type="ECO:0000256" key="1">
    <source>
        <dbReference type="ARBA" id="ARBA00006525"/>
    </source>
</evidence>
<dbReference type="NCBIfam" id="TIGR00732">
    <property type="entry name" value="dprA"/>
    <property type="match status" value="1"/>
</dbReference>
<comment type="similarity">
    <text evidence="1">Belongs to the DprA/Smf family.</text>
</comment>
<evidence type="ECO:0000259" key="2">
    <source>
        <dbReference type="Pfam" id="PF02481"/>
    </source>
</evidence>
<feature type="domain" description="Smf/DprA SLOG" evidence="2">
    <location>
        <begin position="76"/>
        <end position="284"/>
    </location>
</feature>
<dbReference type="Proteomes" id="UP000824180">
    <property type="component" value="Unassembled WGS sequence"/>
</dbReference>
<organism evidence="3 4">
    <name type="scientific">Candidatus Limosilactobacillus merdavium</name>
    <dbReference type="NCBI Taxonomy" id="2838651"/>
    <lineage>
        <taxon>Bacteria</taxon>
        <taxon>Bacillati</taxon>
        <taxon>Bacillota</taxon>
        <taxon>Bacilli</taxon>
        <taxon>Lactobacillales</taxon>
        <taxon>Lactobacillaceae</taxon>
        <taxon>Limosilactobacillus</taxon>
    </lineage>
</organism>
<dbReference type="EMBL" id="JAHLFK010000012">
    <property type="protein sequence ID" value="MBU3829608.1"/>
    <property type="molecule type" value="Genomic_DNA"/>
</dbReference>
<reference evidence="3" key="1">
    <citation type="journal article" date="2021" name="PeerJ">
        <title>Extensive microbial diversity within the chicken gut microbiome revealed by metagenomics and culture.</title>
        <authorList>
            <person name="Gilroy R."/>
            <person name="Ravi A."/>
            <person name="Getino M."/>
            <person name="Pursley I."/>
            <person name="Horton D.L."/>
            <person name="Alikhan N.F."/>
            <person name="Baker D."/>
            <person name="Gharbi K."/>
            <person name="Hall N."/>
            <person name="Watson M."/>
            <person name="Adriaenssens E.M."/>
            <person name="Foster-Nyarko E."/>
            <person name="Jarju S."/>
            <person name="Secka A."/>
            <person name="Antonio M."/>
            <person name="Oren A."/>
            <person name="Chaudhuri R.R."/>
            <person name="La Ragione R."/>
            <person name="Hildebrand F."/>
            <person name="Pallen M.J."/>
        </authorList>
    </citation>
    <scope>NUCLEOTIDE SEQUENCE</scope>
    <source>
        <strain evidence="3">876</strain>
    </source>
</reference>
<proteinExistence type="inferred from homology"/>
<dbReference type="SUPFAM" id="SSF102405">
    <property type="entry name" value="MCP/YpsA-like"/>
    <property type="match status" value="1"/>
</dbReference>
<gene>
    <name evidence="3" type="primary">dprA</name>
    <name evidence="3" type="ORF">H9843_01715</name>
</gene>
<comment type="caution">
    <text evidence="3">The sequence shown here is derived from an EMBL/GenBank/DDBJ whole genome shotgun (WGS) entry which is preliminary data.</text>
</comment>
<evidence type="ECO:0000313" key="4">
    <source>
        <dbReference type="Proteomes" id="UP000824180"/>
    </source>
</evidence>
<sequence>MLQIREFLLRLSLCPGLSPISRWRIWKVAENKRTFNNLSFLLENSGISLRAQNALLRKWDSYELKEKVQQNMKQSFITIVDDEYPQQLGEIFCPPLVLFYQGDIEILKTQCLAIVGSRQMTSYGAAILKGMLPTILKKKITIVSGLAVGVDGMSHEITLQNNGKTIGVVGCGLDQVYPRNHKGLQQAVSQQGLVISEYGLGERPVAYHFPERNRIIAGLAETILVVEAKKRSGSLITANIALEENRNVCAIPGRIDAPLSMGCNQLIAAGAKPITEVKDLLDEFLLED</sequence>
<dbReference type="Gene3D" id="3.40.50.450">
    <property type="match status" value="1"/>
</dbReference>
<dbReference type="Pfam" id="PF02481">
    <property type="entry name" value="DNA_processg_A"/>
    <property type="match status" value="1"/>
</dbReference>